<dbReference type="GO" id="GO:0006355">
    <property type="term" value="P:regulation of DNA-templated transcription"/>
    <property type="evidence" value="ECO:0007669"/>
    <property type="project" value="UniProtKB-ARBA"/>
</dbReference>
<sequence>MGLDKVGKGNWNQIAKQFVPSRSSTQVTTDAENFFGRHNKNRAALKRTSFLLMEAMSMSMCHHQLMPMPMSHHHLAMQLQTNLNLMVLPCTISI</sequence>
<dbReference type="Proteomes" id="UP001371456">
    <property type="component" value="Unassembled WGS sequence"/>
</dbReference>
<accession>A0AAN8TQ00</accession>
<comment type="caution">
    <text evidence="2">The sequence shown here is derived from an EMBL/GenBank/DDBJ whole genome shotgun (WGS) entry which is preliminary data.</text>
</comment>
<dbReference type="GO" id="GO:0003677">
    <property type="term" value="F:DNA binding"/>
    <property type="evidence" value="ECO:0007669"/>
    <property type="project" value="UniProtKB-KW"/>
</dbReference>
<proteinExistence type="predicted"/>
<gene>
    <name evidence="2" type="ORF">RDI58_012941</name>
</gene>
<evidence type="ECO:0000313" key="2">
    <source>
        <dbReference type="EMBL" id="KAK6789142.1"/>
    </source>
</evidence>
<dbReference type="GO" id="GO:0009723">
    <property type="term" value="P:response to ethylene"/>
    <property type="evidence" value="ECO:0007669"/>
    <property type="project" value="TreeGrafter"/>
</dbReference>
<dbReference type="EMBL" id="JBANQN010000005">
    <property type="protein sequence ID" value="KAK6789142.1"/>
    <property type="molecule type" value="Genomic_DNA"/>
</dbReference>
<dbReference type="PANTHER" id="PTHR44191:SF84">
    <property type="entry name" value="F25A4.19 PROTEIN"/>
    <property type="match status" value="1"/>
</dbReference>
<keyword evidence="3" id="KW-1185">Reference proteome</keyword>
<evidence type="ECO:0000313" key="3">
    <source>
        <dbReference type="Proteomes" id="UP001371456"/>
    </source>
</evidence>
<dbReference type="InterPro" id="IPR052245">
    <property type="entry name" value="Plant_Stress_Dev_TF"/>
</dbReference>
<protein>
    <submittedName>
        <fullName evidence="2">Uncharacterized protein</fullName>
    </submittedName>
</protein>
<reference evidence="2 3" key="1">
    <citation type="submission" date="2024-02" db="EMBL/GenBank/DDBJ databases">
        <title>de novo genome assembly of Solanum bulbocastanum strain 11H21.</title>
        <authorList>
            <person name="Hosaka A.J."/>
        </authorList>
    </citation>
    <scope>NUCLEOTIDE SEQUENCE [LARGE SCALE GENOMIC DNA]</scope>
    <source>
        <tissue evidence="2">Young leaves</tissue>
    </source>
</reference>
<keyword evidence="1" id="KW-0238">DNA-binding</keyword>
<organism evidence="2 3">
    <name type="scientific">Solanum bulbocastanum</name>
    <name type="common">Wild potato</name>
    <dbReference type="NCBI Taxonomy" id="147425"/>
    <lineage>
        <taxon>Eukaryota</taxon>
        <taxon>Viridiplantae</taxon>
        <taxon>Streptophyta</taxon>
        <taxon>Embryophyta</taxon>
        <taxon>Tracheophyta</taxon>
        <taxon>Spermatophyta</taxon>
        <taxon>Magnoliopsida</taxon>
        <taxon>eudicotyledons</taxon>
        <taxon>Gunneridae</taxon>
        <taxon>Pentapetalae</taxon>
        <taxon>asterids</taxon>
        <taxon>lamiids</taxon>
        <taxon>Solanales</taxon>
        <taxon>Solanaceae</taxon>
        <taxon>Solanoideae</taxon>
        <taxon>Solaneae</taxon>
        <taxon>Solanum</taxon>
    </lineage>
</organism>
<name>A0AAN8TQ00_SOLBU</name>
<evidence type="ECO:0000256" key="1">
    <source>
        <dbReference type="ARBA" id="ARBA00023125"/>
    </source>
</evidence>
<dbReference type="GO" id="GO:0009739">
    <property type="term" value="P:response to gibberellin"/>
    <property type="evidence" value="ECO:0007669"/>
    <property type="project" value="TreeGrafter"/>
</dbReference>
<dbReference type="PANTHER" id="PTHR44191">
    <property type="entry name" value="TRANSCRIPTION FACTOR KUA1"/>
    <property type="match status" value="1"/>
</dbReference>
<dbReference type="AlphaFoldDB" id="A0AAN8TQ00"/>